<sequence>MFIRLVLCCGLATVCTSTLAMTLYKSTDAKGVVSFSDRQTPGVQAFVMLERKVERAKRSVLDMPRSSYPQQGYRYPFALAWWAVSIDSRP</sequence>
<feature type="chain" id="PRO_5018323820" description="DUF4124 domain-containing protein" evidence="1">
    <location>
        <begin position="21"/>
        <end position="90"/>
    </location>
</feature>
<dbReference type="Proteomes" id="UP000277179">
    <property type="component" value="Unassembled WGS sequence"/>
</dbReference>
<feature type="domain" description="DUF4124" evidence="2">
    <location>
        <begin position="12"/>
        <end position="42"/>
    </location>
</feature>
<name>A0A3M4QBE2_9PSED</name>
<reference evidence="3 4" key="1">
    <citation type="submission" date="2018-08" db="EMBL/GenBank/DDBJ databases">
        <title>Recombination of ecologically and evolutionarily significant loci maintains genetic cohesion in the Pseudomonas syringae species complex.</title>
        <authorList>
            <person name="Dillon M."/>
            <person name="Thakur S."/>
            <person name="Almeida R.N.D."/>
            <person name="Weir B.S."/>
            <person name="Guttman D.S."/>
        </authorList>
    </citation>
    <scope>NUCLEOTIDE SEQUENCE [LARGE SCALE GENOMIC DNA]</scope>
    <source>
        <strain evidence="3 4">ICMP 11288</strain>
    </source>
</reference>
<evidence type="ECO:0000256" key="1">
    <source>
        <dbReference type="SAM" id="SignalP"/>
    </source>
</evidence>
<proteinExistence type="predicted"/>
<feature type="signal peptide" evidence="1">
    <location>
        <begin position="1"/>
        <end position="20"/>
    </location>
</feature>
<protein>
    <recommendedName>
        <fullName evidence="2">DUF4124 domain-containing protein</fullName>
    </recommendedName>
</protein>
<evidence type="ECO:0000259" key="2">
    <source>
        <dbReference type="Pfam" id="PF13511"/>
    </source>
</evidence>
<dbReference type="EMBL" id="RBRL01000227">
    <property type="protein sequence ID" value="RMQ87749.1"/>
    <property type="molecule type" value="Genomic_DNA"/>
</dbReference>
<gene>
    <name evidence="3" type="ORF">ALP97_03142</name>
</gene>
<comment type="caution">
    <text evidence="3">The sequence shown here is derived from an EMBL/GenBank/DDBJ whole genome shotgun (WGS) entry which is preliminary data.</text>
</comment>
<dbReference type="InterPro" id="IPR025392">
    <property type="entry name" value="DUF4124"/>
</dbReference>
<dbReference type="AlphaFoldDB" id="A0A3M4QBE2"/>
<evidence type="ECO:0000313" key="3">
    <source>
        <dbReference type="EMBL" id="RMQ87749.1"/>
    </source>
</evidence>
<accession>A0A3M4QBE2</accession>
<dbReference type="Pfam" id="PF13511">
    <property type="entry name" value="DUF4124"/>
    <property type="match status" value="1"/>
</dbReference>
<organism evidence="3 4">
    <name type="scientific">Pseudomonas salomonii</name>
    <dbReference type="NCBI Taxonomy" id="191391"/>
    <lineage>
        <taxon>Bacteria</taxon>
        <taxon>Pseudomonadati</taxon>
        <taxon>Pseudomonadota</taxon>
        <taxon>Gammaproteobacteria</taxon>
        <taxon>Pseudomonadales</taxon>
        <taxon>Pseudomonadaceae</taxon>
        <taxon>Pseudomonas</taxon>
    </lineage>
</organism>
<keyword evidence="1" id="KW-0732">Signal</keyword>
<evidence type="ECO:0000313" key="4">
    <source>
        <dbReference type="Proteomes" id="UP000277179"/>
    </source>
</evidence>